<reference evidence="1" key="2">
    <citation type="submission" date="2020-07" db="EMBL/GenBank/DDBJ databases">
        <authorList>
            <person name="Lood C."/>
            <person name="Girard L."/>
        </authorList>
    </citation>
    <scope>NUCLEOTIDE SEQUENCE</scope>
    <source>
        <strain evidence="1">BW13M1</strain>
    </source>
</reference>
<comment type="caution">
    <text evidence="1">The sequence shown here is derived from an EMBL/GenBank/DDBJ whole genome shotgun (WGS) entry which is preliminary data.</text>
</comment>
<name>A0A923K146_9PSED</name>
<accession>A0A923K146</accession>
<evidence type="ECO:0000313" key="1">
    <source>
        <dbReference type="EMBL" id="MBC3448672.1"/>
    </source>
</evidence>
<organism evidence="1">
    <name type="scientific">Pseudomonas peradeniyensis</name>
    <dbReference type="NCBI Taxonomy" id="2745488"/>
    <lineage>
        <taxon>Bacteria</taxon>
        <taxon>Pseudomonadati</taxon>
        <taxon>Pseudomonadota</taxon>
        <taxon>Gammaproteobacteria</taxon>
        <taxon>Pseudomonadales</taxon>
        <taxon>Pseudomonadaceae</taxon>
        <taxon>Pseudomonas</taxon>
    </lineage>
</organism>
<protein>
    <submittedName>
        <fullName evidence="1">Uncharacterized protein</fullName>
    </submittedName>
</protein>
<dbReference type="AlphaFoldDB" id="A0A923K146"/>
<sequence length="73" mass="7928">MSPLTSVLVSAMQDALTPLPAHVDQHAAQFQASLVEHQHREQASLALTQQMNLQVLAMAMDLLNDSFTVEGEA</sequence>
<gene>
    <name evidence="1" type="ORF">HU751_23095</name>
</gene>
<dbReference type="RefSeq" id="WP_186735019.1">
    <property type="nucleotide sequence ID" value="NZ_JABWRJ020000004.1"/>
</dbReference>
<reference evidence="1" key="1">
    <citation type="journal article" date="2020" name="Microorganisms">
        <title>Reliable Identification of Environmental Pseudomonas Isolates Using the rpoD Gene.</title>
        <authorList>
            <consortium name="The Broad Institute Genome Sequencing Platform"/>
            <person name="Girard L."/>
            <person name="Lood C."/>
            <person name="Rokni-Zadeh H."/>
            <person name="van Noort V."/>
            <person name="Lavigne R."/>
            <person name="De Mot R."/>
        </authorList>
    </citation>
    <scope>NUCLEOTIDE SEQUENCE</scope>
    <source>
        <strain evidence="1">BW13M1</strain>
    </source>
</reference>
<proteinExistence type="predicted"/>
<dbReference type="EMBL" id="JABWRJ010000043">
    <property type="protein sequence ID" value="MBC3448672.1"/>
    <property type="molecule type" value="Genomic_DNA"/>
</dbReference>